<protein>
    <submittedName>
        <fullName evidence="2">Uncharacterized protein</fullName>
    </submittedName>
</protein>
<dbReference type="InterPro" id="IPR040276">
    <property type="entry name" value="At4g26450-like"/>
</dbReference>
<dbReference type="EMBL" id="JBBNAG010000001">
    <property type="protein sequence ID" value="KAK9166914.1"/>
    <property type="molecule type" value="Genomic_DNA"/>
</dbReference>
<feature type="region of interest" description="Disordered" evidence="1">
    <location>
        <begin position="627"/>
        <end position="653"/>
    </location>
</feature>
<feature type="compositionally biased region" description="Basic and acidic residues" evidence="1">
    <location>
        <begin position="627"/>
        <end position="638"/>
    </location>
</feature>
<evidence type="ECO:0000313" key="2">
    <source>
        <dbReference type="EMBL" id="KAK9166914.1"/>
    </source>
</evidence>
<organism evidence="2 3">
    <name type="scientific">Stephania cephalantha</name>
    <dbReference type="NCBI Taxonomy" id="152367"/>
    <lineage>
        <taxon>Eukaryota</taxon>
        <taxon>Viridiplantae</taxon>
        <taxon>Streptophyta</taxon>
        <taxon>Embryophyta</taxon>
        <taxon>Tracheophyta</taxon>
        <taxon>Spermatophyta</taxon>
        <taxon>Magnoliopsida</taxon>
        <taxon>Ranunculales</taxon>
        <taxon>Menispermaceae</taxon>
        <taxon>Menispermoideae</taxon>
        <taxon>Cissampelideae</taxon>
        <taxon>Stephania</taxon>
    </lineage>
</organism>
<proteinExistence type="predicted"/>
<reference evidence="2 3" key="1">
    <citation type="submission" date="2024-01" db="EMBL/GenBank/DDBJ databases">
        <title>Genome assemblies of Stephania.</title>
        <authorList>
            <person name="Yang L."/>
        </authorList>
    </citation>
    <scope>NUCLEOTIDE SEQUENCE [LARGE SCALE GENOMIC DNA]</scope>
    <source>
        <strain evidence="2">JXDWG</strain>
        <tissue evidence="2">Leaf</tissue>
    </source>
</reference>
<dbReference type="AlphaFoldDB" id="A0AAP0Q5N7"/>
<evidence type="ECO:0000313" key="3">
    <source>
        <dbReference type="Proteomes" id="UP001419268"/>
    </source>
</evidence>
<accession>A0AAP0Q5N7</accession>
<dbReference type="PANTHER" id="PTHR36056:SF1">
    <property type="entry name" value="PROTEIN, PUTATIVE-RELATED"/>
    <property type="match status" value="1"/>
</dbReference>
<sequence length="773" mass="84053">MHARHHAPGNTTRSNSAGLGGVAFGRIPFEGSMRMHRMYNSEYRYSRGFGRGRPKPHMSLQQPCRGDVFVEAGRLAAEYLVSQGVLPPNVLPGKWCNGSLKNQSRDFLEFKAKEKENMQLHSEGRTSALARLGDVVLDEVSGRRRPPNEFNMTGLKNPIRGRKRMGVFRGSTSDWARENGRNSALFSQSRVSSDEDGEDHVVTGSYEDPQSGLDANNGTFNFVNNELSSKVDIAAESEYEPANYDFPDGSTDASSVNTRKELLPRIEAESSKSSDDAEVSNLVSEELEDAINDDAPQEPSLVEDVPSSHQQVNGGTLGKNCNDLARLCSFANMPTRTRSSLTCKASKVEPIPIVDRSTSEVLCVEGLKSQSVESLADIGSCGISKNQTHSPNSLGIDISGTPTIQTLEDDEDLVTASTTKQEECMVSQSFPDKSVAIEQPLNRGHSGIEGCFPLVKDRGEKRAVSSEEIGGVTKKAREWDSSVVDQAHGDLHLHNFDLKASDLAEGSLSPNEVVNDIDQEKAINVAVCPNSGLKSSVEYKEEKQLFPSSFKICDLNLMESSDVTDNHEKSLIPGMPSNLEDKRKVPVDVGLSISNNCSGCNDYVRHSAEHEEVVAVDLECDSTKADEEFDSSERKTEAVHSTMEGFPSHMTGTSDLPDAQDGYGLMISELLGTDMSNCSTVPAEIAGLHTDISLHNETGILGDDDPIYLSLGEIPISISKEIVVFWVSGISLHSSMGSLSELNRYDPLGSLSESEQTLPIDTSILRVPNLSTL</sequence>
<gene>
    <name evidence="2" type="ORF">Scep_002105</name>
</gene>
<evidence type="ECO:0000256" key="1">
    <source>
        <dbReference type="SAM" id="MobiDB-lite"/>
    </source>
</evidence>
<comment type="caution">
    <text evidence="2">The sequence shown here is derived from an EMBL/GenBank/DDBJ whole genome shotgun (WGS) entry which is preliminary data.</text>
</comment>
<dbReference type="Proteomes" id="UP001419268">
    <property type="component" value="Unassembled WGS sequence"/>
</dbReference>
<dbReference type="PANTHER" id="PTHR36056">
    <property type="entry name" value="PROTEIN, PUTATIVE-RELATED"/>
    <property type="match status" value="1"/>
</dbReference>
<name>A0AAP0Q5N7_9MAGN</name>
<keyword evidence="3" id="KW-1185">Reference proteome</keyword>